<sequence length="175" mass="19796">MKEILGRQSKETRCYIMAALMVFEGFKQLDDLSEIHGEMFLDVLGLTKSDMNSFAMPDYSQIVSHLKPITDIEVMHFIITNTYSPVLKSRRIDALDAFRNFCSDLEWDKNIINESMKLTEDMIDLKPIDKGIKNESFDMKPNISTSTGSGCLSVVAIIIAYTALFAFTIMCVISL</sequence>
<keyword evidence="1" id="KW-1133">Transmembrane helix</keyword>
<evidence type="ECO:0000313" key="3">
    <source>
        <dbReference type="Proteomes" id="UP000806522"/>
    </source>
</evidence>
<accession>A0A9D5P6B0</accession>
<gene>
    <name evidence="2" type="ORF">E7101_11795</name>
</gene>
<dbReference type="EMBL" id="SUYC01000014">
    <property type="protein sequence ID" value="MBE6271614.1"/>
    <property type="molecule type" value="Genomic_DNA"/>
</dbReference>
<reference evidence="2" key="1">
    <citation type="submission" date="2019-04" db="EMBL/GenBank/DDBJ databases">
        <title>Evolution of Biomass-Degrading Anaerobic Consortia Revealed by Metagenomics.</title>
        <authorList>
            <person name="Peng X."/>
        </authorList>
    </citation>
    <scope>NUCLEOTIDE SEQUENCE</scope>
    <source>
        <strain evidence="2">SIG140</strain>
    </source>
</reference>
<keyword evidence="1" id="KW-0472">Membrane</keyword>
<comment type="caution">
    <text evidence="2">The sequence shown here is derived from an EMBL/GenBank/DDBJ whole genome shotgun (WGS) entry which is preliminary data.</text>
</comment>
<organism evidence="2 3">
    <name type="scientific">Xylanibacter ruminicola</name>
    <name type="common">Prevotella ruminicola</name>
    <dbReference type="NCBI Taxonomy" id="839"/>
    <lineage>
        <taxon>Bacteria</taxon>
        <taxon>Pseudomonadati</taxon>
        <taxon>Bacteroidota</taxon>
        <taxon>Bacteroidia</taxon>
        <taxon>Bacteroidales</taxon>
        <taxon>Prevotellaceae</taxon>
        <taxon>Xylanibacter</taxon>
    </lineage>
</organism>
<dbReference type="Proteomes" id="UP000806522">
    <property type="component" value="Unassembled WGS sequence"/>
</dbReference>
<proteinExistence type="predicted"/>
<name>A0A9D5P6B0_XYLRU</name>
<protein>
    <submittedName>
        <fullName evidence="2">Uncharacterized protein</fullName>
    </submittedName>
</protein>
<keyword evidence="1" id="KW-0812">Transmembrane</keyword>
<dbReference type="AlphaFoldDB" id="A0A9D5P6B0"/>
<evidence type="ECO:0000313" key="2">
    <source>
        <dbReference type="EMBL" id="MBE6271614.1"/>
    </source>
</evidence>
<feature type="transmembrane region" description="Helical" evidence="1">
    <location>
        <begin position="152"/>
        <end position="173"/>
    </location>
</feature>
<evidence type="ECO:0000256" key="1">
    <source>
        <dbReference type="SAM" id="Phobius"/>
    </source>
</evidence>